<evidence type="ECO:0000256" key="7">
    <source>
        <dbReference type="ARBA" id="ARBA00022779"/>
    </source>
</evidence>
<keyword evidence="7" id="KW-0283">Flagellar rotation</keyword>
<dbReference type="SUPFAM" id="SSF101801">
    <property type="entry name" value="Surface presentation of antigens (SPOA)"/>
    <property type="match status" value="1"/>
</dbReference>
<keyword evidence="6" id="KW-0145">Chemotaxis</keyword>
<dbReference type="CDD" id="cd17908">
    <property type="entry name" value="FliM"/>
    <property type="match status" value="1"/>
</dbReference>
<keyword evidence="12" id="KW-0966">Cell projection</keyword>
<dbReference type="PANTHER" id="PTHR30034:SF6">
    <property type="entry name" value="YOP PROTEINS TRANSLOCATION PROTEIN Q"/>
    <property type="match status" value="1"/>
</dbReference>
<evidence type="ECO:0000256" key="8">
    <source>
        <dbReference type="ARBA" id="ARBA00023136"/>
    </source>
</evidence>
<dbReference type="InterPro" id="IPR036429">
    <property type="entry name" value="SpoA-like_sf"/>
</dbReference>
<sequence>MEPILSKQEIAELLAAIKSGRMPLDLEDDDRHRQPVLACEPVDLFTIAAQRDSQIRIPNFDIILDSFGQNYAVSLSNQLQRTFSIVRVGMESSSFQDYLLSKTKPGAMGVLNLPPLKNGALIVYDQSLAFTLVEIMLGAAAEAELLQPDRQLTKIELTVLRASMEKSCSDLERAFRPITTLTGKLLKIENNPRLVSITEPDSEVVVGSFNISVNETTASLELVFPVAALDPYRDEFRDLLNVNTPKHEGWTESITEALQEMALTVVARSGVVDLSIGRVRDFRAGDFIPVEYDLNSPLTILVEDKPKFFAIPGSHNGKKAVSITGVRH</sequence>
<dbReference type="InterPro" id="IPR001543">
    <property type="entry name" value="FliN-like_C"/>
</dbReference>
<proteinExistence type="inferred from homology"/>
<evidence type="ECO:0000256" key="1">
    <source>
        <dbReference type="ARBA" id="ARBA00004117"/>
    </source>
</evidence>
<evidence type="ECO:0000259" key="11">
    <source>
        <dbReference type="Pfam" id="PF01052"/>
    </source>
</evidence>
<keyword evidence="12" id="KW-0282">Flagellum</keyword>
<dbReference type="Pfam" id="PF02154">
    <property type="entry name" value="FliM"/>
    <property type="match status" value="1"/>
</dbReference>
<organism evidence="12 13">
    <name type="scientific">Desulfofustis limnaeus</name>
    <dbReference type="NCBI Taxonomy" id="2740163"/>
    <lineage>
        <taxon>Bacteria</taxon>
        <taxon>Pseudomonadati</taxon>
        <taxon>Thermodesulfobacteriota</taxon>
        <taxon>Desulfobulbia</taxon>
        <taxon>Desulfobulbales</taxon>
        <taxon>Desulfocapsaceae</taxon>
        <taxon>Desulfofustis</taxon>
    </lineage>
</organism>
<evidence type="ECO:0000256" key="2">
    <source>
        <dbReference type="ARBA" id="ARBA00004202"/>
    </source>
</evidence>
<name>A0ABN6M367_9BACT</name>
<dbReference type="PIRSF" id="PIRSF002888">
    <property type="entry name" value="FliM"/>
    <property type="match status" value="1"/>
</dbReference>
<gene>
    <name evidence="12" type="primary">fliM</name>
    <name evidence="12" type="ORF">DPPLL_17060</name>
</gene>
<dbReference type="Gene3D" id="2.30.330.10">
    <property type="entry name" value="SpoA-like"/>
    <property type="match status" value="1"/>
</dbReference>
<comment type="subcellular location">
    <subcellularLocation>
        <location evidence="1">Bacterial flagellum basal body</location>
    </subcellularLocation>
    <subcellularLocation>
        <location evidence="2">Cell membrane</location>
        <topology evidence="2">Peripheral membrane protein</topology>
    </subcellularLocation>
</comment>
<protein>
    <recommendedName>
        <fullName evidence="4">Flagellar motor switch protein FliM</fullName>
    </recommendedName>
</protein>
<keyword evidence="13" id="KW-1185">Reference proteome</keyword>
<dbReference type="Pfam" id="PF01052">
    <property type="entry name" value="FliMN_C"/>
    <property type="match status" value="1"/>
</dbReference>
<accession>A0ABN6M367</accession>
<feature type="domain" description="Flagellar motor switch protein FliN-like C-terminal" evidence="11">
    <location>
        <begin position="257"/>
        <end position="326"/>
    </location>
</feature>
<reference evidence="12 13" key="1">
    <citation type="submission" date="2022-01" db="EMBL/GenBank/DDBJ databases">
        <title>Desulfofustis limnae sp. nov., a novel mesophilic sulfate-reducing bacterium isolated from marsh soil.</title>
        <authorList>
            <person name="Watanabe M."/>
            <person name="Takahashi A."/>
            <person name="Kojima H."/>
            <person name="Fukui M."/>
        </authorList>
    </citation>
    <scope>NUCLEOTIDE SEQUENCE [LARGE SCALE GENOMIC DNA]</scope>
    <source>
        <strain evidence="12 13">PPLL</strain>
    </source>
</reference>
<dbReference type="InterPro" id="IPR001689">
    <property type="entry name" value="Flag_FliM"/>
</dbReference>
<evidence type="ECO:0000256" key="5">
    <source>
        <dbReference type="ARBA" id="ARBA00022475"/>
    </source>
</evidence>
<dbReference type="RefSeq" id="WP_284154372.1">
    <property type="nucleotide sequence ID" value="NZ_AP025516.1"/>
</dbReference>
<evidence type="ECO:0000256" key="9">
    <source>
        <dbReference type="ARBA" id="ARBA00023143"/>
    </source>
</evidence>
<dbReference type="Proteomes" id="UP000830055">
    <property type="component" value="Chromosome"/>
</dbReference>
<dbReference type="PRINTS" id="PR00955">
    <property type="entry name" value="FLGMOTORFLIM"/>
</dbReference>
<evidence type="ECO:0000313" key="12">
    <source>
        <dbReference type="EMBL" id="BDD87341.1"/>
    </source>
</evidence>
<dbReference type="Gene3D" id="3.40.1550.10">
    <property type="entry name" value="CheC-like"/>
    <property type="match status" value="1"/>
</dbReference>
<dbReference type="EMBL" id="AP025516">
    <property type="protein sequence ID" value="BDD87341.1"/>
    <property type="molecule type" value="Genomic_DNA"/>
</dbReference>
<comment type="similarity">
    <text evidence="3">Belongs to the FliM family.</text>
</comment>
<keyword evidence="9" id="KW-0975">Bacterial flagellum</keyword>
<keyword evidence="8" id="KW-0472">Membrane</keyword>
<evidence type="ECO:0000256" key="6">
    <source>
        <dbReference type="ARBA" id="ARBA00022500"/>
    </source>
</evidence>
<keyword evidence="5" id="KW-1003">Cell membrane</keyword>
<evidence type="ECO:0000256" key="3">
    <source>
        <dbReference type="ARBA" id="ARBA00011049"/>
    </source>
</evidence>
<dbReference type="PANTHER" id="PTHR30034">
    <property type="entry name" value="FLAGELLAR MOTOR SWITCH PROTEIN FLIM"/>
    <property type="match status" value="1"/>
</dbReference>
<dbReference type="InterPro" id="IPR028976">
    <property type="entry name" value="CheC-like_sf"/>
</dbReference>
<evidence type="ECO:0000256" key="4">
    <source>
        <dbReference type="ARBA" id="ARBA00021898"/>
    </source>
</evidence>
<comment type="function">
    <text evidence="10">FliM is one of three proteins (FliG, FliN, FliM) that forms the rotor-mounted switch complex (C ring), located at the base of the basal body. This complex interacts with the CheY and CheZ chemotaxis proteins, in addition to contacting components of the motor that determine the direction of flagellar rotation.</text>
</comment>
<evidence type="ECO:0000313" key="13">
    <source>
        <dbReference type="Proteomes" id="UP000830055"/>
    </source>
</evidence>
<evidence type="ECO:0000256" key="10">
    <source>
        <dbReference type="ARBA" id="ARBA00025044"/>
    </source>
</evidence>
<keyword evidence="12" id="KW-0969">Cilium</keyword>